<comment type="subcellular location">
    <subcellularLocation>
        <location evidence="1">Membrane</location>
        <topology evidence="1">Multi-pass membrane protein</topology>
    </subcellularLocation>
</comment>
<dbReference type="Pfam" id="PF00860">
    <property type="entry name" value="Xan_ur_permease"/>
    <property type="match status" value="1"/>
</dbReference>
<evidence type="ECO:0000256" key="4">
    <source>
        <dbReference type="ARBA" id="ARBA00022692"/>
    </source>
</evidence>
<proteinExistence type="inferred from homology"/>
<keyword evidence="4 7" id="KW-0812">Transmembrane</keyword>
<organism evidence="8 9">
    <name type="scientific">Bacillus kandeliae</name>
    <dbReference type="NCBI Taxonomy" id="3129297"/>
    <lineage>
        <taxon>Bacteria</taxon>
        <taxon>Bacillati</taxon>
        <taxon>Bacillota</taxon>
        <taxon>Bacilli</taxon>
        <taxon>Bacillales</taxon>
        <taxon>Bacillaceae</taxon>
        <taxon>Bacillus</taxon>
    </lineage>
</organism>
<evidence type="ECO:0000256" key="7">
    <source>
        <dbReference type="SAM" id="Phobius"/>
    </source>
</evidence>
<keyword evidence="6 7" id="KW-0472">Membrane</keyword>
<keyword evidence="3" id="KW-0813">Transport</keyword>
<dbReference type="RefSeq" id="WP_338754225.1">
    <property type="nucleotide sequence ID" value="NZ_CP147404.1"/>
</dbReference>
<evidence type="ECO:0000313" key="8">
    <source>
        <dbReference type="EMBL" id="WXB94490.1"/>
    </source>
</evidence>
<evidence type="ECO:0000256" key="5">
    <source>
        <dbReference type="ARBA" id="ARBA00022989"/>
    </source>
</evidence>
<reference evidence="8 9" key="1">
    <citation type="submission" date="2024-02" db="EMBL/GenBank/DDBJ databases">
        <title>Seven novel Bacillus-like species.</title>
        <authorList>
            <person name="Liu G."/>
        </authorList>
    </citation>
    <scope>NUCLEOTIDE SEQUENCE [LARGE SCALE GENOMIC DNA]</scope>
    <source>
        <strain evidence="8 9">FJAT-52991</strain>
    </source>
</reference>
<name>A0ABZ2NB44_9BACI</name>
<feature type="transmembrane region" description="Helical" evidence="7">
    <location>
        <begin position="229"/>
        <end position="251"/>
    </location>
</feature>
<feature type="transmembrane region" description="Helical" evidence="7">
    <location>
        <begin position="374"/>
        <end position="394"/>
    </location>
</feature>
<feature type="transmembrane region" description="Helical" evidence="7">
    <location>
        <begin position="39"/>
        <end position="58"/>
    </location>
</feature>
<feature type="transmembrane region" description="Helical" evidence="7">
    <location>
        <begin position="70"/>
        <end position="88"/>
    </location>
</feature>
<gene>
    <name evidence="8" type="ORF">WDJ61_07645</name>
</gene>
<evidence type="ECO:0000256" key="3">
    <source>
        <dbReference type="ARBA" id="ARBA00022448"/>
    </source>
</evidence>
<feature type="transmembrane region" description="Helical" evidence="7">
    <location>
        <begin position="189"/>
        <end position="209"/>
    </location>
</feature>
<dbReference type="PANTHER" id="PTHR42810:SF1">
    <property type="entry name" value="PURINE PERMEASE YWDJ-RELATED"/>
    <property type="match status" value="1"/>
</dbReference>
<dbReference type="EMBL" id="CP147404">
    <property type="protein sequence ID" value="WXB94490.1"/>
    <property type="molecule type" value="Genomic_DNA"/>
</dbReference>
<evidence type="ECO:0000313" key="9">
    <source>
        <dbReference type="Proteomes" id="UP001387364"/>
    </source>
</evidence>
<evidence type="ECO:0000256" key="6">
    <source>
        <dbReference type="ARBA" id="ARBA00023136"/>
    </source>
</evidence>
<feature type="transmembrane region" description="Helical" evidence="7">
    <location>
        <begin position="157"/>
        <end position="177"/>
    </location>
</feature>
<dbReference type="InterPro" id="IPR006043">
    <property type="entry name" value="NCS2"/>
</dbReference>
<dbReference type="NCBIfam" id="NF037981">
    <property type="entry name" value="NCS2_1"/>
    <property type="match status" value="1"/>
</dbReference>
<sequence>MMKLLVSGLQWASFMLASSLVAPIAIAGLFGFSEVDTAMFVQRTMFVLGVSGLIQALFGHRLPISEGPAGLWWGVFAIYAGFAGTIYASDTEALRSLEGGMIVSGIFFIVLAAFGLLNRLATLFTPTVTFVYLLLLILQLSGSFMKGMLGLPNEAGTVQPMMMLGSFITLLLAYYFSAHRLNWIRQYSVIISFACGWLIFIILGQAPAITDHGQGWIQLPHLFVFGPPLFDSGTIVTAMFITLLLTANMLASIRVMEEVIKQVTGSKPKGSYRRAGLAAGVNQILGGGFSAIGSVPISGAAGFVAQTRNASIQSFLVGSLLIAVLSICPPAMNILAALPAPVGYAVTFVIFSKMAGFAFAELDKEKNKEQSRMISGIALLTGVGAMFVPAAAFTEFPVAVTSILNNGLIFGTLTAIAIEQWLIFFHRKKSKAGNY</sequence>
<keyword evidence="9" id="KW-1185">Reference proteome</keyword>
<dbReference type="PANTHER" id="PTHR42810">
    <property type="entry name" value="PURINE PERMEASE C1399.01C-RELATED"/>
    <property type="match status" value="1"/>
</dbReference>
<feature type="transmembrane region" description="Helical" evidence="7">
    <location>
        <begin position="100"/>
        <end position="117"/>
    </location>
</feature>
<dbReference type="Proteomes" id="UP001387364">
    <property type="component" value="Chromosome"/>
</dbReference>
<evidence type="ECO:0000256" key="2">
    <source>
        <dbReference type="ARBA" id="ARBA00008821"/>
    </source>
</evidence>
<protein>
    <submittedName>
        <fullName evidence="8">Purine/pyrimidine permease</fullName>
    </submittedName>
</protein>
<accession>A0ABZ2NB44</accession>
<comment type="similarity">
    <text evidence="2">Belongs to the nucleobase:cation symporter-2 (NCS2) (TC 2.A.40) family.</text>
</comment>
<feature type="transmembrane region" description="Helical" evidence="7">
    <location>
        <begin position="406"/>
        <end position="425"/>
    </location>
</feature>
<keyword evidence="5 7" id="KW-1133">Transmembrane helix</keyword>
<feature type="transmembrane region" description="Helical" evidence="7">
    <location>
        <begin position="342"/>
        <end position="362"/>
    </location>
</feature>
<feature type="transmembrane region" description="Helical" evidence="7">
    <location>
        <begin position="315"/>
        <end position="336"/>
    </location>
</feature>
<feature type="transmembrane region" description="Helical" evidence="7">
    <location>
        <begin position="124"/>
        <end position="145"/>
    </location>
</feature>
<evidence type="ECO:0000256" key="1">
    <source>
        <dbReference type="ARBA" id="ARBA00004141"/>
    </source>
</evidence>